<dbReference type="EMBL" id="MT631101">
    <property type="protein sequence ID" value="QNO45346.1"/>
    <property type="molecule type" value="Genomic_DNA"/>
</dbReference>
<dbReference type="Pfam" id="PF09968">
    <property type="entry name" value="DUF2202"/>
    <property type="match status" value="1"/>
</dbReference>
<dbReference type="EMBL" id="MT630797">
    <property type="protein sequence ID" value="QNO43185.1"/>
    <property type="molecule type" value="Genomic_DNA"/>
</dbReference>
<dbReference type="InterPro" id="IPR009078">
    <property type="entry name" value="Ferritin-like_SF"/>
</dbReference>
<sequence>MKKILLSSIISILMVSVVLAAGPGGVHEPGTGMGSPVMGEAGNYQAVETDPEQNILSEGEIAGLKLMREEEKLARDVYMELYDKWDMPIFNNIANSEQTHTDAVKTLLYAYGIEDPVTIDDRGIFTDQELQTLYDDLVNQGDASLLEALIVGATIEDLDIKDLNELIAQTENQDILLVYNNLRKGSRNHIRSFVGQIEKNGGAYTAQFIEQSELDEILGSPQESGPMLDENSNIIPGVSSDLRGPQEQRRMLQSGNYQVSGGRMINVQQQAGNRMTIQAGASSVDCPLYLEMTQERVQNETKFYANLSNGRNAEIRIMPDMASQTALQRLNLRNCTDDCSIELKEANIGDQVRAVYEVQAQRNSKVFGIFSARMQVQAQVDAETGEILQINKPWWAFLAVEPEE</sequence>
<organism evidence="4">
    <name type="scientific">Candidatus Methanogaster sp. ANME-2c ERB4</name>
    <dbReference type="NCBI Taxonomy" id="2759911"/>
    <lineage>
        <taxon>Archaea</taxon>
        <taxon>Methanobacteriati</taxon>
        <taxon>Methanobacteriota</taxon>
        <taxon>Stenosarchaea group</taxon>
        <taxon>Methanomicrobia</taxon>
        <taxon>Methanosarcinales</taxon>
        <taxon>ANME-2 cluster</taxon>
        <taxon>Candidatus Methanogasteraceae</taxon>
        <taxon>Candidatus Methanogaster</taxon>
    </lineage>
</organism>
<evidence type="ECO:0000313" key="5">
    <source>
        <dbReference type="EMBL" id="QNO45346.1"/>
    </source>
</evidence>
<evidence type="ECO:0000259" key="1">
    <source>
        <dbReference type="Pfam" id="PF09968"/>
    </source>
</evidence>
<feature type="domain" description="DUF2202" evidence="1">
    <location>
        <begin position="61"/>
        <end position="220"/>
    </location>
</feature>
<name>A0A7G9Y5A1_9EURY</name>
<dbReference type="EMBL" id="MT631141">
    <property type="protein sequence ID" value="QNO45676.1"/>
    <property type="molecule type" value="Genomic_DNA"/>
</dbReference>
<proteinExistence type="predicted"/>
<dbReference type="InterPro" id="IPR019243">
    <property type="entry name" value="DUF2202"/>
</dbReference>
<dbReference type="Gene3D" id="1.20.1260.10">
    <property type="match status" value="1"/>
</dbReference>
<reference evidence="4" key="1">
    <citation type="submission" date="2020-06" db="EMBL/GenBank/DDBJ databases">
        <title>Unique genomic features of the anaerobic methanotrophic archaea.</title>
        <authorList>
            <person name="Chadwick G.L."/>
            <person name="Skennerton C.T."/>
            <person name="Laso-Perez R."/>
            <person name="Leu A.O."/>
            <person name="Speth D.R."/>
            <person name="Yu H."/>
            <person name="Morgan-Lang C."/>
            <person name="Hatzenpichler R."/>
            <person name="Goudeau D."/>
            <person name="Malmstrom R."/>
            <person name="Brazelton W.J."/>
            <person name="Woyke T."/>
            <person name="Hallam S.J."/>
            <person name="Tyson G.W."/>
            <person name="Wegener G."/>
            <person name="Boetius A."/>
            <person name="Orphan V."/>
        </authorList>
    </citation>
    <scope>NUCLEOTIDE SEQUENCE</scope>
</reference>
<dbReference type="InterPro" id="IPR012347">
    <property type="entry name" value="Ferritin-like"/>
</dbReference>
<evidence type="ECO:0000313" key="3">
    <source>
        <dbReference type="EMBL" id="QNO43050.1"/>
    </source>
</evidence>
<dbReference type="EMBL" id="MT630786">
    <property type="protein sequence ID" value="QNO43050.1"/>
    <property type="molecule type" value="Genomic_DNA"/>
</dbReference>
<accession>A0A7G9Y5A1</accession>
<gene>
    <name evidence="6" type="ORF">BOCBCOEP_00005</name>
    <name evidence="4" type="ORF">CEGDBGHB_00007</name>
    <name evidence="3" type="ORF">HGKCJMEE_00028</name>
    <name evidence="5" type="ORF">IOFJOFCH_00006</name>
    <name evidence="2" type="ORF">LDHBDEKG_00007</name>
</gene>
<dbReference type="SUPFAM" id="SSF47240">
    <property type="entry name" value="Ferritin-like"/>
    <property type="match status" value="1"/>
</dbReference>
<evidence type="ECO:0000313" key="6">
    <source>
        <dbReference type="EMBL" id="QNO45676.1"/>
    </source>
</evidence>
<dbReference type="AlphaFoldDB" id="A0A7G9Y5A1"/>
<dbReference type="EMBL" id="MT630723">
    <property type="protein sequence ID" value="QNO42256.1"/>
    <property type="molecule type" value="Genomic_DNA"/>
</dbReference>
<dbReference type="CDD" id="cd01048">
    <property type="entry name" value="Ferritin_like_AB2"/>
    <property type="match status" value="1"/>
</dbReference>
<evidence type="ECO:0000313" key="4">
    <source>
        <dbReference type="EMBL" id="QNO43185.1"/>
    </source>
</evidence>
<protein>
    <recommendedName>
        <fullName evidence="1">DUF2202 domain-containing protein</fullName>
    </recommendedName>
</protein>
<evidence type="ECO:0000313" key="2">
    <source>
        <dbReference type="EMBL" id="QNO42256.1"/>
    </source>
</evidence>